<evidence type="ECO:0000313" key="6">
    <source>
        <dbReference type="Proteomes" id="UP000245609"/>
    </source>
</evidence>
<protein>
    <recommendedName>
        <fullName evidence="4">SNF2 N-terminal domain-containing protein</fullName>
    </recommendedName>
</protein>
<evidence type="ECO:0000256" key="1">
    <source>
        <dbReference type="ARBA" id="ARBA00022741"/>
    </source>
</evidence>
<dbReference type="PANTHER" id="PTHR10799">
    <property type="entry name" value="SNF2/RAD54 HELICASE FAMILY"/>
    <property type="match status" value="1"/>
</dbReference>
<evidence type="ECO:0000256" key="3">
    <source>
        <dbReference type="SAM" id="MobiDB-lite"/>
    </source>
</evidence>
<feature type="non-terminal residue" evidence="5">
    <location>
        <position position="1"/>
    </location>
</feature>
<dbReference type="Gene3D" id="3.40.50.10810">
    <property type="entry name" value="Tandem AAA-ATPase domain"/>
    <property type="match status" value="1"/>
</dbReference>
<keyword evidence="1" id="KW-0547">Nucleotide-binding</keyword>
<evidence type="ECO:0000259" key="4">
    <source>
        <dbReference type="Pfam" id="PF00176"/>
    </source>
</evidence>
<dbReference type="EMBL" id="MBFS01002794">
    <property type="protein sequence ID" value="PVU92447.1"/>
    <property type="molecule type" value="Genomic_DNA"/>
</dbReference>
<keyword evidence="6" id="KW-1185">Reference proteome</keyword>
<organism evidence="5 6">
    <name type="scientific">Smittium megazygosporum</name>
    <dbReference type="NCBI Taxonomy" id="133381"/>
    <lineage>
        <taxon>Eukaryota</taxon>
        <taxon>Fungi</taxon>
        <taxon>Fungi incertae sedis</taxon>
        <taxon>Zoopagomycota</taxon>
        <taxon>Kickxellomycotina</taxon>
        <taxon>Harpellomycetes</taxon>
        <taxon>Harpellales</taxon>
        <taxon>Legeriomycetaceae</taxon>
        <taxon>Smittium</taxon>
    </lineage>
</organism>
<keyword evidence="2" id="KW-0067">ATP-binding</keyword>
<sequence>SFDSIQAAFKTKKAPVKKTDKNSDTEDQQNDAEPKVSVPNSLSPIELSHIKKAQMLLAPFVLRRRKADVMKELPKKIESVLKLPLTDTQSKKYNQLLEAHKKILEKSHQKDLSTTNLQLLAYPNEAISQNKESIKSWIGRMMELRKVANHPVLVRSFYTEEKLKKMASLILLIALFIF</sequence>
<dbReference type="SUPFAM" id="SSF52540">
    <property type="entry name" value="P-loop containing nucleoside triphosphate hydrolases"/>
    <property type="match status" value="1"/>
</dbReference>
<feature type="region of interest" description="Disordered" evidence="3">
    <location>
        <begin position="1"/>
        <end position="40"/>
    </location>
</feature>
<reference evidence="5 6" key="1">
    <citation type="journal article" date="2018" name="MBio">
        <title>Comparative Genomics Reveals the Core Gene Toolbox for the Fungus-Insect Symbiosis.</title>
        <authorList>
            <person name="Wang Y."/>
            <person name="Stata M."/>
            <person name="Wang W."/>
            <person name="Stajich J.E."/>
            <person name="White M.M."/>
            <person name="Moncalvo J.M."/>
        </authorList>
    </citation>
    <scope>NUCLEOTIDE SEQUENCE [LARGE SCALE GENOMIC DNA]</scope>
    <source>
        <strain evidence="5 6">SC-DP-2</strain>
    </source>
</reference>
<dbReference type="STRING" id="133381.A0A2T9YJE1"/>
<dbReference type="OrthoDB" id="448448at2759"/>
<dbReference type="Gene3D" id="3.40.50.300">
    <property type="entry name" value="P-loop containing nucleotide triphosphate hydrolases"/>
    <property type="match status" value="1"/>
</dbReference>
<name>A0A2T9YJE1_9FUNG</name>
<evidence type="ECO:0000256" key="2">
    <source>
        <dbReference type="ARBA" id="ARBA00022840"/>
    </source>
</evidence>
<gene>
    <name evidence="5" type="ORF">BB560_006058</name>
</gene>
<proteinExistence type="predicted"/>
<dbReference type="AlphaFoldDB" id="A0A2T9YJE1"/>
<dbReference type="Pfam" id="PF00176">
    <property type="entry name" value="SNF2-rel_dom"/>
    <property type="match status" value="1"/>
</dbReference>
<accession>A0A2T9YJE1</accession>
<feature type="domain" description="SNF2 N-terminal" evidence="4">
    <location>
        <begin position="51"/>
        <end position="152"/>
    </location>
</feature>
<dbReference type="InterPro" id="IPR038718">
    <property type="entry name" value="SNF2-like_sf"/>
</dbReference>
<dbReference type="GO" id="GO:0005524">
    <property type="term" value="F:ATP binding"/>
    <property type="evidence" value="ECO:0007669"/>
    <property type="project" value="InterPro"/>
</dbReference>
<comment type="caution">
    <text evidence="5">The sequence shown here is derived from an EMBL/GenBank/DDBJ whole genome shotgun (WGS) entry which is preliminary data.</text>
</comment>
<dbReference type="InterPro" id="IPR000330">
    <property type="entry name" value="SNF2_N"/>
</dbReference>
<dbReference type="InterPro" id="IPR027417">
    <property type="entry name" value="P-loop_NTPase"/>
</dbReference>
<dbReference type="Proteomes" id="UP000245609">
    <property type="component" value="Unassembled WGS sequence"/>
</dbReference>
<evidence type="ECO:0000313" key="5">
    <source>
        <dbReference type="EMBL" id="PVU92447.1"/>
    </source>
</evidence>